<name>A0A948S1S4_UNCEI</name>
<keyword evidence="1" id="KW-0732">Signal</keyword>
<dbReference type="PROSITE" id="PS51257">
    <property type="entry name" value="PROKAR_LIPOPROTEIN"/>
    <property type="match status" value="1"/>
</dbReference>
<accession>A0A948S1S4</accession>
<sequence>MKASLLVVLMVLLLGCGDDRASDFEAYIATIRESGMTETAQSQVRMVASIRTGLSVLSFPKNEEEESYFMQYLSGSCPNPEATPDEIQLWRASLYAKLEPEYQELRRLADADQSGFVSTEEATRLRNMYEFGVMVTFVFDNTRQDIPATARGLGLTVEQLRSRLVEYEEYCHSLGAAYEDVMPDADAVMAGIRDETT</sequence>
<comment type="caution">
    <text evidence="2">The sequence shown here is derived from an EMBL/GenBank/DDBJ whole genome shotgun (WGS) entry which is preliminary data.</text>
</comment>
<gene>
    <name evidence="2" type="ORF">KJ970_15130</name>
</gene>
<evidence type="ECO:0000313" key="3">
    <source>
        <dbReference type="Proteomes" id="UP000777784"/>
    </source>
</evidence>
<evidence type="ECO:0008006" key="4">
    <source>
        <dbReference type="Google" id="ProtNLM"/>
    </source>
</evidence>
<feature type="chain" id="PRO_5037222271" description="EF-hand domain-containing protein" evidence="1">
    <location>
        <begin position="22"/>
        <end position="197"/>
    </location>
</feature>
<feature type="signal peptide" evidence="1">
    <location>
        <begin position="1"/>
        <end position="21"/>
    </location>
</feature>
<reference evidence="2" key="1">
    <citation type="submission" date="2021-05" db="EMBL/GenBank/DDBJ databases">
        <title>Energy efficiency and biological interactions define the core microbiome of deep oligotrophic groundwater.</title>
        <authorList>
            <person name="Mehrshad M."/>
            <person name="Lopez-Fernandez M."/>
            <person name="Bell E."/>
            <person name="Bernier-Latmani R."/>
            <person name="Bertilsson S."/>
            <person name="Dopson M."/>
        </authorList>
    </citation>
    <scope>NUCLEOTIDE SEQUENCE</scope>
    <source>
        <strain evidence="2">Modern_marine.mb.64</strain>
    </source>
</reference>
<evidence type="ECO:0000313" key="2">
    <source>
        <dbReference type="EMBL" id="MBU2692254.1"/>
    </source>
</evidence>
<proteinExistence type="predicted"/>
<dbReference type="Proteomes" id="UP000777784">
    <property type="component" value="Unassembled WGS sequence"/>
</dbReference>
<evidence type="ECO:0000256" key="1">
    <source>
        <dbReference type="SAM" id="SignalP"/>
    </source>
</evidence>
<organism evidence="2 3">
    <name type="scientific">Eiseniibacteriota bacterium</name>
    <dbReference type="NCBI Taxonomy" id="2212470"/>
    <lineage>
        <taxon>Bacteria</taxon>
        <taxon>Candidatus Eiseniibacteriota</taxon>
    </lineage>
</organism>
<dbReference type="AlphaFoldDB" id="A0A948S1S4"/>
<protein>
    <recommendedName>
        <fullName evidence="4">EF-hand domain-containing protein</fullName>
    </recommendedName>
</protein>
<dbReference type="EMBL" id="JAHJDP010000087">
    <property type="protein sequence ID" value="MBU2692254.1"/>
    <property type="molecule type" value="Genomic_DNA"/>
</dbReference>